<feature type="transmembrane region" description="Helical" evidence="1">
    <location>
        <begin position="143"/>
        <end position="164"/>
    </location>
</feature>
<accession>A0AAE3RB58</accession>
<evidence type="ECO:0000313" key="3">
    <source>
        <dbReference type="Proteomes" id="UP001232063"/>
    </source>
</evidence>
<feature type="transmembrane region" description="Helical" evidence="1">
    <location>
        <begin position="38"/>
        <end position="56"/>
    </location>
</feature>
<dbReference type="RefSeq" id="WP_314519698.1">
    <property type="nucleotide sequence ID" value="NZ_JASJOU010000025.1"/>
</dbReference>
<keyword evidence="1" id="KW-0472">Membrane</keyword>
<feature type="transmembrane region" description="Helical" evidence="1">
    <location>
        <begin position="6"/>
        <end position="26"/>
    </location>
</feature>
<gene>
    <name evidence="2" type="ORF">QNI22_38670</name>
</gene>
<comment type="caution">
    <text evidence="2">The sequence shown here is derived from an EMBL/GenBank/DDBJ whole genome shotgun (WGS) entry which is preliminary data.</text>
</comment>
<evidence type="ECO:0000256" key="1">
    <source>
        <dbReference type="SAM" id="Phobius"/>
    </source>
</evidence>
<name>A0AAE3RB58_9BACT</name>
<feature type="transmembrane region" description="Helical" evidence="1">
    <location>
        <begin position="76"/>
        <end position="97"/>
    </location>
</feature>
<keyword evidence="1" id="KW-0812">Transmembrane</keyword>
<dbReference type="Proteomes" id="UP001232063">
    <property type="component" value="Unassembled WGS sequence"/>
</dbReference>
<dbReference type="AlphaFoldDB" id="A0AAE3RB58"/>
<proteinExistence type="predicted"/>
<keyword evidence="3" id="KW-1185">Reference proteome</keyword>
<reference evidence="2" key="1">
    <citation type="submission" date="2023-05" db="EMBL/GenBank/DDBJ databases">
        <authorList>
            <person name="Zhang X."/>
        </authorList>
    </citation>
    <scope>NUCLEOTIDE SEQUENCE</scope>
    <source>
        <strain evidence="2">BD1B2-1</strain>
    </source>
</reference>
<sequence>MQAATIALAGMVLGNAALYFVLYSLAKSSWAAGNAARMSIVFWLSLMCAGNVWSYVPIRALTTHADIALAARGFGVSTWVQFPFVLVPALFVVWHFFQRMCARSFVIIAGESSAKVAFLVAVTSYWFFVFFVGDAVGGDYGTVSLVMAIISKYLLFPLATIWLWQRYGARAKSGHAPYL</sequence>
<dbReference type="EMBL" id="JASJOU010000025">
    <property type="protein sequence ID" value="MDJ1506630.1"/>
    <property type="molecule type" value="Genomic_DNA"/>
</dbReference>
<evidence type="ECO:0000313" key="2">
    <source>
        <dbReference type="EMBL" id="MDJ1506630.1"/>
    </source>
</evidence>
<organism evidence="2 3">
    <name type="scientific">Xanthocytophaga agilis</name>
    <dbReference type="NCBI Taxonomy" id="3048010"/>
    <lineage>
        <taxon>Bacteria</taxon>
        <taxon>Pseudomonadati</taxon>
        <taxon>Bacteroidota</taxon>
        <taxon>Cytophagia</taxon>
        <taxon>Cytophagales</taxon>
        <taxon>Rhodocytophagaceae</taxon>
        <taxon>Xanthocytophaga</taxon>
    </lineage>
</organism>
<protein>
    <submittedName>
        <fullName evidence="2">Uncharacterized protein</fullName>
    </submittedName>
</protein>
<keyword evidence="1" id="KW-1133">Transmembrane helix</keyword>